<organism evidence="1 2">
    <name type="scientific">Brugia timori</name>
    <dbReference type="NCBI Taxonomy" id="42155"/>
    <lineage>
        <taxon>Eukaryota</taxon>
        <taxon>Metazoa</taxon>
        <taxon>Ecdysozoa</taxon>
        <taxon>Nematoda</taxon>
        <taxon>Chromadorea</taxon>
        <taxon>Rhabditida</taxon>
        <taxon>Spirurina</taxon>
        <taxon>Spiruromorpha</taxon>
        <taxon>Filarioidea</taxon>
        <taxon>Onchocercidae</taxon>
        <taxon>Brugia</taxon>
    </lineage>
</organism>
<reference evidence="1 2" key="1">
    <citation type="submission" date="2018-11" db="EMBL/GenBank/DDBJ databases">
        <authorList>
            <consortium name="Pathogen Informatics"/>
        </authorList>
    </citation>
    <scope>NUCLEOTIDE SEQUENCE [LARGE SCALE GENOMIC DNA]</scope>
</reference>
<keyword evidence="2" id="KW-1185">Reference proteome</keyword>
<gene>
    <name evidence="1" type="ORF">BTMF_LOCUS15830</name>
</gene>
<protein>
    <submittedName>
        <fullName evidence="1">Uncharacterized protein</fullName>
    </submittedName>
</protein>
<name>A0A3P7W5A3_9BILA</name>
<evidence type="ECO:0000313" key="1">
    <source>
        <dbReference type="EMBL" id="VDO56041.1"/>
    </source>
</evidence>
<evidence type="ECO:0000313" key="2">
    <source>
        <dbReference type="Proteomes" id="UP000280834"/>
    </source>
</evidence>
<dbReference type="Proteomes" id="UP000280834">
    <property type="component" value="Unassembled WGS sequence"/>
</dbReference>
<sequence>MLTLSTLIDEEASNGIASDLVHSLQTKIWIAAVRANSEYWKKVTPDDDPRYPTVYSELLDRIVACDELSSERKIELIPDTKELAECLTEFAHNKLFGVLLRTNEEAARRSISDRESIRVI</sequence>
<dbReference type="AlphaFoldDB" id="A0A3P7W5A3"/>
<dbReference type="Gene3D" id="1.25.40.700">
    <property type="match status" value="1"/>
</dbReference>
<dbReference type="EMBL" id="UZAG01023209">
    <property type="protein sequence ID" value="VDO56041.1"/>
    <property type="molecule type" value="Genomic_DNA"/>
</dbReference>
<accession>A0A3P7W5A3</accession>
<proteinExistence type="predicted"/>